<dbReference type="InterPro" id="IPR004843">
    <property type="entry name" value="Calcineurin-like_PHP"/>
</dbReference>
<keyword evidence="7" id="KW-0233">DNA recombination</keyword>
<evidence type="ECO:0000259" key="9">
    <source>
        <dbReference type="Pfam" id="PF12320"/>
    </source>
</evidence>
<keyword evidence="11" id="KW-1185">Reference proteome</keyword>
<dbReference type="RefSeq" id="WP_125125231.1">
    <property type="nucleotide sequence ID" value="NZ_AP025334.1"/>
</dbReference>
<evidence type="ECO:0000313" key="11">
    <source>
        <dbReference type="Proteomes" id="UP001320460"/>
    </source>
</evidence>
<dbReference type="Pfam" id="PF00149">
    <property type="entry name" value="Metallophos"/>
    <property type="match status" value="1"/>
</dbReference>
<sequence length="400" mass="44478">MRILHTSDWHLGQNFYSKSRAAEHDAFLTWLLATAEEHLVDAIIVAGDIFDTGSPPSYARELYNRFVVKLQQTGCHLVVLAGNHDSVATLNESKDILAWLKTTVVASAGSAPFYLPLRDGSPGAVFCPVPFLRPRDIMTSQAGLSGQEKQLHLLQAITDYYQQQYQAACELRGDSVLPIIASGHLTTVGASKSDAVRDIYIGTLDAFPAQNFPPADYIALGHIHRPQKPGGQEHIRYCGSPIALSFDETGNSKYVNLVTFSAGKLADVTALEVPVTQQLAVIKGDLESIRQQLEQWRGSPTDAPVWLDIEIATEDYLSNMQRKIQALTADLPVEVLLVRRSREQRERILAGERRETLSELKVEEVFARRLAQEELDDIQIARLQSLFSETLHSLNQEHDV</sequence>
<dbReference type="PANTHER" id="PTHR30337:SF0">
    <property type="entry name" value="NUCLEASE SBCCD SUBUNIT D"/>
    <property type="match status" value="1"/>
</dbReference>
<dbReference type="Pfam" id="PF12320">
    <property type="entry name" value="SbcD_C"/>
    <property type="match status" value="1"/>
</dbReference>
<organism evidence="10 11">
    <name type="scientific">Phytobacter diazotrophicus</name>
    <dbReference type="NCBI Taxonomy" id="395631"/>
    <lineage>
        <taxon>Bacteria</taxon>
        <taxon>Pseudomonadati</taxon>
        <taxon>Pseudomonadota</taxon>
        <taxon>Gammaproteobacteria</taxon>
        <taxon>Enterobacterales</taxon>
        <taxon>Enterobacteriaceae</taxon>
        <taxon>Phytobacter</taxon>
    </lineage>
</organism>
<dbReference type="InterPro" id="IPR050535">
    <property type="entry name" value="DNA_Repair-Maintenance_Comp"/>
</dbReference>
<proteinExistence type="inferred from homology"/>
<dbReference type="Gene3D" id="3.60.21.10">
    <property type="match status" value="1"/>
</dbReference>
<evidence type="ECO:0000259" key="8">
    <source>
        <dbReference type="Pfam" id="PF00149"/>
    </source>
</evidence>
<dbReference type="SUPFAM" id="SSF56300">
    <property type="entry name" value="Metallo-dependent phosphatases"/>
    <property type="match status" value="1"/>
</dbReference>
<comment type="similarity">
    <text evidence="1 7">Belongs to the SbcD family.</text>
</comment>
<dbReference type="InterPro" id="IPR026843">
    <property type="entry name" value="SbcD_C"/>
</dbReference>
<name>A0ABM7VZR6_9ENTR</name>
<comment type="function">
    <text evidence="7">SbcCD cleaves DNA hairpin structures. These structures can inhibit DNA replication and are intermediates in certain DNA recombination reactions. The complex acts as a 3'-&gt;5' double strand exonuclease that can open hairpins. It also has a 5' single-strand endonuclease activity.</text>
</comment>
<dbReference type="Proteomes" id="UP001320460">
    <property type="component" value="Chromosome"/>
</dbReference>
<dbReference type="NCBIfam" id="TIGR00619">
    <property type="entry name" value="sbcd"/>
    <property type="match status" value="1"/>
</dbReference>
<keyword evidence="6 7" id="KW-0269">Exonuclease</keyword>
<keyword evidence="5 7" id="KW-0378">Hydrolase</keyword>
<evidence type="ECO:0000256" key="4">
    <source>
        <dbReference type="ARBA" id="ARBA00022722"/>
    </source>
</evidence>
<evidence type="ECO:0000256" key="6">
    <source>
        <dbReference type="ARBA" id="ARBA00022839"/>
    </source>
</evidence>
<keyword evidence="7" id="KW-0255">Endonuclease</keyword>
<evidence type="ECO:0000256" key="2">
    <source>
        <dbReference type="ARBA" id="ARBA00011322"/>
    </source>
</evidence>
<comment type="subunit">
    <text evidence="2 7">Heterodimer of SbcC and SbcD.</text>
</comment>
<dbReference type="EMBL" id="AP025334">
    <property type="protein sequence ID" value="BDD52777.1"/>
    <property type="molecule type" value="Genomic_DNA"/>
</dbReference>
<evidence type="ECO:0000256" key="3">
    <source>
        <dbReference type="ARBA" id="ARBA00013365"/>
    </source>
</evidence>
<dbReference type="Gene3D" id="3.30.160.720">
    <property type="match status" value="1"/>
</dbReference>
<gene>
    <name evidence="7 10" type="primary">sbcD</name>
    <name evidence="10" type="ORF">PDTA9734_42640</name>
</gene>
<evidence type="ECO:0000256" key="5">
    <source>
        <dbReference type="ARBA" id="ARBA00022801"/>
    </source>
</evidence>
<protein>
    <recommendedName>
        <fullName evidence="3 7">Nuclease SbcCD subunit D</fullName>
    </recommendedName>
</protein>
<keyword evidence="4 7" id="KW-0540">Nuclease</keyword>
<evidence type="ECO:0000256" key="7">
    <source>
        <dbReference type="RuleBase" id="RU363069"/>
    </source>
</evidence>
<dbReference type="PANTHER" id="PTHR30337">
    <property type="entry name" value="COMPONENT OF ATP-DEPENDENT DSDNA EXONUCLEASE"/>
    <property type="match status" value="1"/>
</dbReference>
<evidence type="ECO:0000256" key="1">
    <source>
        <dbReference type="ARBA" id="ARBA00010555"/>
    </source>
</evidence>
<dbReference type="CDD" id="cd00840">
    <property type="entry name" value="MPP_Mre11_N"/>
    <property type="match status" value="1"/>
</dbReference>
<dbReference type="InterPro" id="IPR041796">
    <property type="entry name" value="Mre11_N"/>
</dbReference>
<feature type="domain" description="Nuclease SbcCD subunit D C-terminal" evidence="9">
    <location>
        <begin position="276"/>
        <end position="373"/>
    </location>
</feature>
<dbReference type="InterPro" id="IPR029052">
    <property type="entry name" value="Metallo-depent_PP-like"/>
</dbReference>
<accession>A0ABM7VZR6</accession>
<keyword evidence="7" id="KW-0235">DNA replication</keyword>
<dbReference type="NCBIfam" id="NF008206">
    <property type="entry name" value="PRK10966.1"/>
    <property type="match status" value="1"/>
</dbReference>
<evidence type="ECO:0000313" key="10">
    <source>
        <dbReference type="EMBL" id="BDD52777.1"/>
    </source>
</evidence>
<dbReference type="InterPro" id="IPR004593">
    <property type="entry name" value="SbcD"/>
</dbReference>
<feature type="domain" description="Calcineurin-like phosphoesterase" evidence="8">
    <location>
        <begin position="1"/>
        <end position="226"/>
    </location>
</feature>
<reference evidence="10 11" key="1">
    <citation type="submission" date="2021-12" db="EMBL/GenBank/DDBJ databases">
        <title>Complete genome sequence of Phytobacter diazotrophicus TA9734.</title>
        <authorList>
            <person name="Kubota H."/>
            <person name="Nakayama Y."/>
            <person name="Ariyoshi T."/>
        </authorList>
    </citation>
    <scope>NUCLEOTIDE SEQUENCE [LARGE SCALE GENOMIC DNA]</scope>
    <source>
        <strain evidence="10 11">TA9734</strain>
    </source>
</reference>